<dbReference type="NCBIfam" id="TIGR02357">
    <property type="entry name" value="ECF_ThiT_YuaJ"/>
    <property type="match status" value="1"/>
</dbReference>
<keyword evidence="3" id="KW-1185">Reference proteome</keyword>
<dbReference type="EMBL" id="FTOD01000001">
    <property type="protein sequence ID" value="SIS43323.1"/>
    <property type="molecule type" value="Genomic_DNA"/>
</dbReference>
<dbReference type="InterPro" id="IPR012651">
    <property type="entry name" value="Thia_Transptr_ThiT"/>
</dbReference>
<dbReference type="GO" id="GO:0005886">
    <property type="term" value="C:plasma membrane"/>
    <property type="evidence" value="ECO:0007669"/>
    <property type="project" value="InterPro"/>
</dbReference>
<feature type="transmembrane region" description="Helical" evidence="1">
    <location>
        <begin position="112"/>
        <end position="138"/>
    </location>
</feature>
<keyword evidence="1" id="KW-0812">Transmembrane</keyword>
<feature type="transmembrane region" description="Helical" evidence="1">
    <location>
        <begin position="51"/>
        <end position="69"/>
    </location>
</feature>
<accession>A0A1N7J1W0</accession>
<feature type="transmembrane region" description="Helical" evidence="1">
    <location>
        <begin position="150"/>
        <end position="173"/>
    </location>
</feature>
<dbReference type="AlphaFoldDB" id="A0A1N7J1W0"/>
<dbReference type="Pfam" id="PF09515">
    <property type="entry name" value="Thia_YuaJ"/>
    <property type="match status" value="1"/>
</dbReference>
<reference evidence="3" key="1">
    <citation type="submission" date="2017-01" db="EMBL/GenBank/DDBJ databases">
        <authorList>
            <person name="Varghese N."/>
            <person name="Submissions S."/>
        </authorList>
    </citation>
    <scope>NUCLEOTIDE SEQUENCE [LARGE SCALE GENOMIC DNA]</scope>
    <source>
        <strain evidence="3">DSM 45196</strain>
    </source>
</reference>
<proteinExistence type="predicted"/>
<dbReference type="GO" id="GO:0015234">
    <property type="term" value="F:thiamine transmembrane transporter activity"/>
    <property type="evidence" value="ECO:0007669"/>
    <property type="project" value="InterPro"/>
</dbReference>
<protein>
    <submittedName>
        <fullName evidence="2">Thiamine transporter</fullName>
    </submittedName>
</protein>
<gene>
    <name evidence="2" type="ORF">SAMN05421790_101628</name>
</gene>
<dbReference type="OrthoDB" id="9795813at2"/>
<evidence type="ECO:0000256" key="1">
    <source>
        <dbReference type="SAM" id="Phobius"/>
    </source>
</evidence>
<sequence>MERKRLITLTEIAVMAGVGAILSVFVALRLWPQGGSVSLAMVPIVLVAYRRGWVAGVVCGLLVGLFNLMTHPLIAHPVQVVLDYPLAYAALGMAGLFPVRGEAGGWSGTGRIAWGVTVAGLLRFLSHFVSGVVWFGSYAPKEFSPVLWSVLYNLSYIIPDILVSILVVSLLAAKAPRLVQTG</sequence>
<organism evidence="2 3">
    <name type="scientific">Kroppenstedtia eburnea</name>
    <dbReference type="NCBI Taxonomy" id="714067"/>
    <lineage>
        <taxon>Bacteria</taxon>
        <taxon>Bacillati</taxon>
        <taxon>Bacillota</taxon>
        <taxon>Bacilli</taxon>
        <taxon>Bacillales</taxon>
        <taxon>Thermoactinomycetaceae</taxon>
        <taxon>Kroppenstedtia</taxon>
    </lineage>
</organism>
<feature type="transmembrane region" description="Helical" evidence="1">
    <location>
        <begin position="12"/>
        <end position="31"/>
    </location>
</feature>
<feature type="transmembrane region" description="Helical" evidence="1">
    <location>
        <begin position="81"/>
        <end position="100"/>
    </location>
</feature>
<evidence type="ECO:0000313" key="2">
    <source>
        <dbReference type="EMBL" id="SIS43323.1"/>
    </source>
</evidence>
<keyword evidence="1" id="KW-0472">Membrane</keyword>
<dbReference type="Proteomes" id="UP000186795">
    <property type="component" value="Unassembled WGS sequence"/>
</dbReference>
<keyword evidence="1" id="KW-1133">Transmembrane helix</keyword>
<evidence type="ECO:0000313" key="3">
    <source>
        <dbReference type="Proteomes" id="UP000186795"/>
    </source>
</evidence>
<name>A0A1N7J1W0_9BACL</name>
<dbReference type="Gene3D" id="1.10.1760.20">
    <property type="match status" value="1"/>
</dbReference>
<dbReference type="RefSeq" id="WP_076523265.1">
    <property type="nucleotide sequence ID" value="NZ_CP048103.1"/>
</dbReference>